<keyword evidence="5" id="KW-0449">Lipoprotein</keyword>
<evidence type="ECO:0000256" key="5">
    <source>
        <dbReference type="ARBA" id="ARBA00023288"/>
    </source>
</evidence>
<sequence>MQEMVLYLTENLEALESVKNGQSSLLGVSVEEQRAILKSFEGNQEKLYYWA</sequence>
<name>A0ABV5WIA2_9BACI</name>
<protein>
    <recommendedName>
        <fullName evidence="8">ComX pheromone</fullName>
    </recommendedName>
    <alternativeName>
        <fullName evidence="9">Competence pheromone</fullName>
    </alternativeName>
</protein>
<evidence type="ECO:0000256" key="4">
    <source>
        <dbReference type="ARBA" id="ARBA00023287"/>
    </source>
</evidence>
<evidence type="ECO:0000256" key="2">
    <source>
        <dbReference type="ARBA" id="ARBA00022525"/>
    </source>
</evidence>
<evidence type="ECO:0000256" key="9">
    <source>
        <dbReference type="ARBA" id="ARBA00030321"/>
    </source>
</evidence>
<evidence type="ECO:0000256" key="3">
    <source>
        <dbReference type="ARBA" id="ARBA00023044"/>
    </source>
</evidence>
<evidence type="ECO:0000313" key="10">
    <source>
        <dbReference type="EMBL" id="MFB9760091.1"/>
    </source>
</evidence>
<comment type="caution">
    <text evidence="10">The sequence shown here is derived from an EMBL/GenBank/DDBJ whole genome shotgun (WGS) entry which is preliminary data.</text>
</comment>
<keyword evidence="11" id="KW-1185">Reference proteome</keyword>
<dbReference type="EMBL" id="JBHMAF010000108">
    <property type="protein sequence ID" value="MFB9760091.1"/>
    <property type="molecule type" value="Genomic_DNA"/>
</dbReference>
<gene>
    <name evidence="10" type="primary">comX</name>
    <name evidence="10" type="ORF">ACFFMS_17125</name>
</gene>
<comment type="subcellular location">
    <subcellularLocation>
        <location evidence="1">Secreted</location>
    </subcellularLocation>
</comment>
<comment type="subunit">
    <text evidence="7">Interacts directly with the sensor histidine kinase ComP and stimulates its activity.</text>
</comment>
<dbReference type="InterPro" id="IPR009233">
    <property type="entry name" value="Competence_ComX_Bacillus"/>
</dbReference>
<evidence type="ECO:0000256" key="6">
    <source>
        <dbReference type="ARBA" id="ARBA00023289"/>
    </source>
</evidence>
<organism evidence="10 11">
    <name type="scientific">Ectobacillus funiculus</name>
    <dbReference type="NCBI Taxonomy" id="137993"/>
    <lineage>
        <taxon>Bacteria</taxon>
        <taxon>Bacillati</taxon>
        <taxon>Bacillota</taxon>
        <taxon>Bacilli</taxon>
        <taxon>Bacillales</taxon>
        <taxon>Bacillaceae</taxon>
        <taxon>Ectobacillus</taxon>
    </lineage>
</organism>
<keyword evidence="4" id="KW-0178">Competence</keyword>
<keyword evidence="6" id="KW-0636">Prenylation</keyword>
<evidence type="ECO:0000256" key="7">
    <source>
        <dbReference type="ARBA" id="ARBA00029483"/>
    </source>
</evidence>
<evidence type="ECO:0000313" key="11">
    <source>
        <dbReference type="Proteomes" id="UP001589609"/>
    </source>
</evidence>
<evidence type="ECO:0000256" key="8">
    <source>
        <dbReference type="ARBA" id="ARBA00029545"/>
    </source>
</evidence>
<dbReference type="Pfam" id="PF05952">
    <property type="entry name" value="ComX"/>
    <property type="match status" value="1"/>
</dbReference>
<proteinExistence type="predicted"/>
<dbReference type="Proteomes" id="UP001589609">
    <property type="component" value="Unassembled WGS sequence"/>
</dbReference>
<evidence type="ECO:0000256" key="1">
    <source>
        <dbReference type="ARBA" id="ARBA00004613"/>
    </source>
</evidence>
<reference evidence="10 11" key="1">
    <citation type="submission" date="2024-09" db="EMBL/GenBank/DDBJ databases">
        <authorList>
            <person name="Sun Q."/>
            <person name="Mori K."/>
        </authorList>
    </citation>
    <scope>NUCLEOTIDE SEQUENCE [LARGE SCALE GENOMIC DNA]</scope>
    <source>
        <strain evidence="10 11">JCM 11201</strain>
    </source>
</reference>
<keyword evidence="2" id="KW-0964">Secreted</keyword>
<accession>A0ABV5WIA2</accession>
<dbReference type="RefSeq" id="WP_379950423.1">
    <property type="nucleotide sequence ID" value="NZ_JAPCYI010000001.1"/>
</dbReference>
<keyword evidence="3" id="KW-0588">Pheromone</keyword>